<evidence type="ECO:0000256" key="3">
    <source>
        <dbReference type="ARBA" id="ARBA00022692"/>
    </source>
</evidence>
<evidence type="ECO:0000256" key="4">
    <source>
        <dbReference type="ARBA" id="ARBA00022989"/>
    </source>
</evidence>
<feature type="transmembrane region" description="Helical" evidence="6">
    <location>
        <begin position="103"/>
        <end position="126"/>
    </location>
</feature>
<feature type="transmembrane region" description="Helical" evidence="6">
    <location>
        <begin position="343"/>
        <end position="364"/>
    </location>
</feature>
<evidence type="ECO:0000313" key="7">
    <source>
        <dbReference type="EMBL" id="MBP2259145.1"/>
    </source>
</evidence>
<keyword evidence="5 6" id="KW-0472">Membrane</keyword>
<feature type="transmembrane region" description="Helical" evidence="6">
    <location>
        <begin position="318"/>
        <end position="337"/>
    </location>
</feature>
<dbReference type="InterPro" id="IPR001248">
    <property type="entry name" value="Pur-cyt_permease"/>
</dbReference>
<feature type="transmembrane region" description="Helical" evidence="6">
    <location>
        <begin position="400"/>
        <end position="419"/>
    </location>
</feature>
<evidence type="ECO:0000313" key="8">
    <source>
        <dbReference type="Proteomes" id="UP001519294"/>
    </source>
</evidence>
<organism evidence="7 8">
    <name type="scientific">Virgibacillus alimentarius</name>
    <dbReference type="NCBI Taxonomy" id="698769"/>
    <lineage>
        <taxon>Bacteria</taxon>
        <taxon>Bacillati</taxon>
        <taxon>Bacillota</taxon>
        <taxon>Bacilli</taxon>
        <taxon>Bacillales</taxon>
        <taxon>Bacillaceae</taxon>
        <taxon>Virgibacillus</taxon>
    </lineage>
</organism>
<evidence type="ECO:0000256" key="6">
    <source>
        <dbReference type="SAM" id="Phobius"/>
    </source>
</evidence>
<dbReference type="Gene3D" id="1.10.4160.10">
    <property type="entry name" value="Hydantoin permease"/>
    <property type="match status" value="1"/>
</dbReference>
<protein>
    <submittedName>
        <fullName evidence="7">Cytosine permease</fullName>
    </submittedName>
</protein>
<dbReference type="Proteomes" id="UP001519294">
    <property type="component" value="Unassembled WGS sequence"/>
</dbReference>
<accession>A0ABS4SDS2</accession>
<dbReference type="Pfam" id="PF02133">
    <property type="entry name" value="Transp_cyt_pur"/>
    <property type="match status" value="1"/>
</dbReference>
<dbReference type="EMBL" id="JAGIKX010000058">
    <property type="protein sequence ID" value="MBP2259145.1"/>
    <property type="molecule type" value="Genomic_DNA"/>
</dbReference>
<dbReference type="InterPro" id="IPR030191">
    <property type="entry name" value="CodB"/>
</dbReference>
<feature type="transmembrane region" description="Helical" evidence="6">
    <location>
        <begin position="376"/>
        <end position="394"/>
    </location>
</feature>
<keyword evidence="3 6" id="KW-0812">Transmembrane</keyword>
<keyword evidence="8" id="KW-1185">Reference proteome</keyword>
<reference evidence="7 8" key="1">
    <citation type="submission" date="2021-03" db="EMBL/GenBank/DDBJ databases">
        <title>Genomic Encyclopedia of Type Strains, Phase IV (KMG-IV): sequencing the most valuable type-strain genomes for metagenomic binning, comparative biology and taxonomic classification.</title>
        <authorList>
            <person name="Goeker M."/>
        </authorList>
    </citation>
    <scope>NUCLEOTIDE SEQUENCE [LARGE SCALE GENOMIC DNA]</scope>
    <source>
        <strain evidence="7 8">DSM 25790</strain>
    </source>
</reference>
<evidence type="ECO:0000256" key="5">
    <source>
        <dbReference type="ARBA" id="ARBA00023136"/>
    </source>
</evidence>
<feature type="transmembrane region" description="Helical" evidence="6">
    <location>
        <begin position="59"/>
        <end position="82"/>
    </location>
</feature>
<evidence type="ECO:0000256" key="2">
    <source>
        <dbReference type="ARBA" id="ARBA00008974"/>
    </source>
</evidence>
<dbReference type="RefSeq" id="WP_226371737.1">
    <property type="nucleotide sequence ID" value="NZ_JAGIKX010000058.1"/>
</dbReference>
<keyword evidence="4 6" id="KW-1133">Transmembrane helix</keyword>
<proteinExistence type="inferred from homology"/>
<comment type="similarity">
    <text evidence="2">Belongs to the purine-cytosine permease (2.A.39) family.</text>
</comment>
<evidence type="ECO:0000256" key="1">
    <source>
        <dbReference type="ARBA" id="ARBA00004141"/>
    </source>
</evidence>
<dbReference type="PANTHER" id="PTHR30569">
    <property type="entry name" value="CYTOSINE TRANSPORTER CODB"/>
    <property type="match status" value="1"/>
</dbReference>
<name>A0ABS4SDS2_9BACI</name>
<feature type="transmembrane region" description="Helical" evidence="6">
    <location>
        <begin position="164"/>
        <end position="185"/>
    </location>
</feature>
<feature type="transmembrane region" description="Helical" evidence="6">
    <location>
        <begin position="138"/>
        <end position="157"/>
    </location>
</feature>
<feature type="transmembrane region" description="Helical" evidence="6">
    <location>
        <begin position="280"/>
        <end position="306"/>
    </location>
</feature>
<gene>
    <name evidence="7" type="ORF">J2Z81_003139</name>
</gene>
<comment type="caution">
    <text evidence="7">The sequence shown here is derived from an EMBL/GenBank/DDBJ whole genome shotgun (WGS) entry which is preliminary data.</text>
</comment>
<dbReference type="PANTHER" id="PTHR30569:SF0">
    <property type="entry name" value="CYTOSINE PERMEASE"/>
    <property type="match status" value="1"/>
</dbReference>
<feature type="transmembrane region" description="Helical" evidence="6">
    <location>
        <begin position="238"/>
        <end position="260"/>
    </location>
</feature>
<comment type="subcellular location">
    <subcellularLocation>
        <location evidence="1">Membrane</location>
        <topology evidence="1">Multi-pass membrane protein</topology>
    </subcellularLocation>
</comment>
<feature type="transmembrane region" description="Helical" evidence="6">
    <location>
        <begin position="205"/>
        <end position="226"/>
    </location>
</feature>
<feature type="transmembrane region" description="Helical" evidence="6">
    <location>
        <begin position="26"/>
        <end position="53"/>
    </location>
</feature>
<sequence length="431" mass="46716">MNKSNMAQKEKDYSTKPVPLKNRKSWVSVAAIYFGMTAAISSFATGGGLIVNLPFRDSLLSLLIATGILMLIFYVPLGLIGAREGLNTYIIGESAFGSKGTNIATGMVISVIPAFGWYGIQVSIAAEALNQSFGGQTSLTPLFMVILGILFVIPALFGITSMALLDYISIPAILIITILGVLKVFSIFDLNEIFSYQPEGDHSLLWGINLVIGGLVAGCCFVPDYTRWTKRKLSDVSYSGLVGIGVPLILLTIVGSMMALTATSLGIEEAWDISKVLAALGLPSIALLLIIVLQWTTNIVAAYSAGLALNKAFGWSRIWWTLIVAIVGTSLSLFGIISSFLGFLNFLSIFISPVAGVLICEYFIISKGKLNSKRGFYWPGIIAWLIGGLSAYLIPYFIPALNGFFISMILYFSYHRFIIKKEDKEISVNIN</sequence>